<reference evidence="1 2" key="1">
    <citation type="submission" date="2020-03" db="EMBL/GenBank/DDBJ databases">
        <title>Genomic Encyclopedia of Type Strains, Phase IV (KMG-IV): sequencing the most valuable type-strain genomes for metagenomic binning, comparative biology and taxonomic classification.</title>
        <authorList>
            <person name="Goeker M."/>
        </authorList>
    </citation>
    <scope>NUCLEOTIDE SEQUENCE [LARGE SCALE GENOMIC DNA]</scope>
    <source>
        <strain evidence="1 2">DSM 29762</strain>
    </source>
</reference>
<dbReference type="Proteomes" id="UP000590442">
    <property type="component" value="Unassembled WGS sequence"/>
</dbReference>
<dbReference type="EMBL" id="JAATJJ010000001">
    <property type="protein sequence ID" value="NJB69632.1"/>
    <property type="molecule type" value="Genomic_DNA"/>
</dbReference>
<dbReference type="Pfam" id="PF13715">
    <property type="entry name" value="CarbopepD_reg_2"/>
    <property type="match status" value="1"/>
</dbReference>
<dbReference type="Gene3D" id="2.60.40.1120">
    <property type="entry name" value="Carboxypeptidase-like, regulatory domain"/>
    <property type="match status" value="1"/>
</dbReference>
<evidence type="ECO:0000313" key="1">
    <source>
        <dbReference type="EMBL" id="NJB69632.1"/>
    </source>
</evidence>
<dbReference type="AlphaFoldDB" id="A0A846QSY6"/>
<proteinExistence type="predicted"/>
<protein>
    <recommendedName>
        <fullName evidence="3">CarboxypepD_reg-like domain-containing protein</fullName>
    </recommendedName>
</protein>
<name>A0A846QSY6_9FLAO</name>
<dbReference type="SUPFAM" id="SSF49464">
    <property type="entry name" value="Carboxypeptidase regulatory domain-like"/>
    <property type="match status" value="1"/>
</dbReference>
<evidence type="ECO:0008006" key="3">
    <source>
        <dbReference type="Google" id="ProtNLM"/>
    </source>
</evidence>
<comment type="caution">
    <text evidence="1">The sequence shown here is derived from an EMBL/GenBank/DDBJ whole genome shotgun (WGS) entry which is preliminary data.</text>
</comment>
<accession>A0A846QSY6</accession>
<gene>
    <name evidence="1" type="ORF">GGR42_000094</name>
</gene>
<dbReference type="InterPro" id="IPR008969">
    <property type="entry name" value="CarboxyPept-like_regulatory"/>
</dbReference>
<sequence length="291" mass="32876">MKKTILFAFLIVSGISFSQSKEYTGVVMLKSDKEPLPGVNVIIKGTQNGTATDFDGKFKIIVPDSLDVLTFSYIGFQALEFKLGEKRNLEIFIKEDCNIDWFDERHIGFYLNSGLVNNPVGGQFHFSFTPNYSWPTVKTGVSYQTNLKENRFLKAYINLHHLFVSCDFNADFNSSLRNLDYNNNIELSAYSAETSLNFNRISAIIGVSSIDFSKTSENKSIKSVGPTFGLATWVGQPFLISISAKTTIYKNLSEYQAEIKKQYKGVYGFLKYYKVNDFSELSLGIGIEFSY</sequence>
<keyword evidence="2" id="KW-1185">Reference proteome</keyword>
<organism evidence="1 2">
    <name type="scientific">Saonia flava</name>
    <dbReference type="NCBI Taxonomy" id="523696"/>
    <lineage>
        <taxon>Bacteria</taxon>
        <taxon>Pseudomonadati</taxon>
        <taxon>Bacteroidota</taxon>
        <taxon>Flavobacteriia</taxon>
        <taxon>Flavobacteriales</taxon>
        <taxon>Flavobacteriaceae</taxon>
        <taxon>Saonia</taxon>
    </lineage>
</organism>
<dbReference type="RefSeq" id="WP_167959757.1">
    <property type="nucleotide sequence ID" value="NZ_JAATJJ010000001.1"/>
</dbReference>
<evidence type="ECO:0000313" key="2">
    <source>
        <dbReference type="Proteomes" id="UP000590442"/>
    </source>
</evidence>